<evidence type="ECO:0000256" key="5">
    <source>
        <dbReference type="ARBA" id="ARBA00022692"/>
    </source>
</evidence>
<name>K0UX17_MYCVA</name>
<evidence type="ECO:0000313" key="14">
    <source>
        <dbReference type="Proteomes" id="UP000006072"/>
    </source>
</evidence>
<dbReference type="HOGENOM" id="CLU_133067_1_2_11"/>
<evidence type="ECO:0000256" key="12">
    <source>
        <dbReference type="SAM" id="Phobius"/>
    </source>
</evidence>
<comment type="similarity">
    <text evidence="2">Belongs to the drug/metabolite transporter (DMT) superfamily. Small multidrug resistance (SMR) (TC 2.A.7.1) family. Mmr subfamily.</text>
</comment>
<dbReference type="Pfam" id="PF00893">
    <property type="entry name" value="Multi_Drug_Res"/>
    <property type="match status" value="1"/>
</dbReference>
<keyword evidence="14" id="KW-1185">Reference proteome</keyword>
<evidence type="ECO:0000256" key="8">
    <source>
        <dbReference type="ARBA" id="ARBA00023251"/>
    </source>
</evidence>
<evidence type="ECO:0000313" key="13">
    <source>
        <dbReference type="EMBL" id="EJZ09590.1"/>
    </source>
</evidence>
<keyword evidence="8" id="KW-0046">Antibiotic resistance</keyword>
<dbReference type="AlphaFoldDB" id="K0UX17"/>
<evidence type="ECO:0000256" key="1">
    <source>
        <dbReference type="ARBA" id="ARBA00004651"/>
    </source>
</evidence>
<evidence type="ECO:0000256" key="4">
    <source>
        <dbReference type="ARBA" id="ARBA00022475"/>
    </source>
</evidence>
<dbReference type="EMBL" id="ALQA01000021">
    <property type="protein sequence ID" value="EJZ09590.1"/>
    <property type="molecule type" value="Genomic_DNA"/>
</dbReference>
<dbReference type="Gene3D" id="1.10.3730.20">
    <property type="match status" value="1"/>
</dbReference>
<keyword evidence="3" id="KW-0813">Transport</keyword>
<dbReference type="FunFam" id="1.10.3730.20:FF:000001">
    <property type="entry name" value="Quaternary ammonium compound resistance transporter SugE"/>
    <property type="match status" value="1"/>
</dbReference>
<reference evidence="13 14" key="1">
    <citation type="journal article" date="2012" name="J. Bacteriol.">
        <title>Complete Genome Sequence of Mycobacterium vaccae Type Strain ATCC 25954.</title>
        <authorList>
            <person name="Ho Y.S."/>
            <person name="Adroub S.A."/>
            <person name="Abadi M."/>
            <person name="Al Alwan B."/>
            <person name="Alkhateeb R."/>
            <person name="Gao G."/>
            <person name="Ragab A."/>
            <person name="Ali S."/>
            <person name="van Soolingen D."/>
            <person name="Bitter W."/>
            <person name="Pain A."/>
            <person name="Abdallah A.M."/>
        </authorList>
    </citation>
    <scope>NUCLEOTIDE SEQUENCE [LARGE SCALE GENOMIC DNA]</scope>
    <source>
        <strain evidence="13 14">ATCC 25954</strain>
    </source>
</reference>
<dbReference type="GO" id="GO:0046677">
    <property type="term" value="P:response to antibiotic"/>
    <property type="evidence" value="ECO:0007669"/>
    <property type="project" value="UniProtKB-KW"/>
</dbReference>
<dbReference type="InterPro" id="IPR045324">
    <property type="entry name" value="Small_multidrug_res"/>
</dbReference>
<feature type="transmembrane region" description="Helical" evidence="12">
    <location>
        <begin position="83"/>
        <end position="103"/>
    </location>
</feature>
<dbReference type="InterPro" id="IPR000390">
    <property type="entry name" value="Small_drug/metabolite_transptr"/>
</dbReference>
<dbReference type="SUPFAM" id="SSF103481">
    <property type="entry name" value="Multidrug resistance efflux transporter EmrE"/>
    <property type="match status" value="1"/>
</dbReference>
<evidence type="ECO:0000256" key="9">
    <source>
        <dbReference type="ARBA" id="ARBA00071110"/>
    </source>
</evidence>
<dbReference type="PANTHER" id="PTHR30561:SF0">
    <property type="entry name" value="GUANIDINIUM EXPORTER"/>
    <property type="match status" value="1"/>
</dbReference>
<keyword evidence="4" id="KW-1003">Cell membrane</keyword>
<dbReference type="PATRIC" id="fig|1194972.3.peg.2391"/>
<gene>
    <name evidence="13" type="ORF">MVAC_11942</name>
</gene>
<sequence length="105" mass="10556">MAWLLLIVAGLLEVFWATALKQSDGLTRFWPSALGIGGAVTSFVLLAIALKSLPADTGYAVWVGIGVVGVAIAGIVASGECVSAAKLLCLTAIVVGIVGLRFAGG</sequence>
<dbReference type="PANTHER" id="PTHR30561">
    <property type="entry name" value="SMR FAMILY PROTON-DEPENDENT DRUG EFFLUX TRANSPORTER SUGE"/>
    <property type="match status" value="1"/>
</dbReference>
<evidence type="ECO:0000256" key="11">
    <source>
        <dbReference type="RuleBase" id="RU003942"/>
    </source>
</evidence>
<evidence type="ECO:0000256" key="10">
    <source>
        <dbReference type="ARBA" id="ARBA00072627"/>
    </source>
</evidence>
<dbReference type="RefSeq" id="WP_003928694.1">
    <property type="nucleotide sequence ID" value="NZ_JH814684.1"/>
</dbReference>
<protein>
    <recommendedName>
        <fullName evidence="10">Multidrug resistance protein Mmr</fullName>
    </recommendedName>
    <alternativeName>
        <fullName evidence="9">Multidrug resistance protein mmr</fullName>
    </alternativeName>
</protein>
<feature type="transmembrane region" description="Helical" evidence="12">
    <location>
        <begin position="29"/>
        <end position="50"/>
    </location>
</feature>
<dbReference type="eggNOG" id="COG2076">
    <property type="taxonomic scope" value="Bacteria"/>
</dbReference>
<keyword evidence="5 11" id="KW-0812">Transmembrane</keyword>
<comment type="subcellular location">
    <subcellularLocation>
        <location evidence="1 11">Cell membrane</location>
        <topology evidence="1 11">Multi-pass membrane protein</topology>
    </subcellularLocation>
</comment>
<evidence type="ECO:0000256" key="3">
    <source>
        <dbReference type="ARBA" id="ARBA00022448"/>
    </source>
</evidence>
<keyword evidence="6 12" id="KW-1133">Transmembrane helix</keyword>
<accession>K0UX17</accession>
<evidence type="ECO:0000256" key="6">
    <source>
        <dbReference type="ARBA" id="ARBA00022989"/>
    </source>
</evidence>
<dbReference type="GO" id="GO:0022857">
    <property type="term" value="F:transmembrane transporter activity"/>
    <property type="evidence" value="ECO:0007669"/>
    <property type="project" value="InterPro"/>
</dbReference>
<comment type="caution">
    <text evidence="13">The sequence shown here is derived from an EMBL/GenBank/DDBJ whole genome shotgun (WGS) entry which is preliminary data.</text>
</comment>
<organism evidence="13 14">
    <name type="scientific">Mycolicibacterium vaccae ATCC 25954</name>
    <dbReference type="NCBI Taxonomy" id="1194972"/>
    <lineage>
        <taxon>Bacteria</taxon>
        <taxon>Bacillati</taxon>
        <taxon>Actinomycetota</taxon>
        <taxon>Actinomycetes</taxon>
        <taxon>Mycobacteriales</taxon>
        <taxon>Mycobacteriaceae</taxon>
        <taxon>Mycolicibacterium</taxon>
    </lineage>
</organism>
<keyword evidence="7 12" id="KW-0472">Membrane</keyword>
<dbReference type="GO" id="GO:0005886">
    <property type="term" value="C:plasma membrane"/>
    <property type="evidence" value="ECO:0007669"/>
    <property type="project" value="UniProtKB-SubCell"/>
</dbReference>
<feature type="transmembrane region" description="Helical" evidence="12">
    <location>
        <begin position="57"/>
        <end position="77"/>
    </location>
</feature>
<proteinExistence type="inferred from homology"/>
<dbReference type="Proteomes" id="UP000006072">
    <property type="component" value="Unassembled WGS sequence"/>
</dbReference>
<evidence type="ECO:0000256" key="2">
    <source>
        <dbReference type="ARBA" id="ARBA00007822"/>
    </source>
</evidence>
<evidence type="ECO:0000256" key="7">
    <source>
        <dbReference type="ARBA" id="ARBA00023136"/>
    </source>
</evidence>
<dbReference type="InterPro" id="IPR037185">
    <property type="entry name" value="EmrE-like"/>
</dbReference>